<dbReference type="InterPro" id="IPR011712">
    <property type="entry name" value="Sig_transdc_His_kin_sub3_dim/P"/>
</dbReference>
<keyword evidence="8" id="KW-0902">Two-component regulatory system</keyword>
<evidence type="ECO:0000313" key="12">
    <source>
        <dbReference type="Proteomes" id="UP000320876"/>
    </source>
</evidence>
<dbReference type="GO" id="GO:0046983">
    <property type="term" value="F:protein dimerization activity"/>
    <property type="evidence" value="ECO:0007669"/>
    <property type="project" value="InterPro"/>
</dbReference>
<evidence type="ECO:0000256" key="5">
    <source>
        <dbReference type="ARBA" id="ARBA00022741"/>
    </source>
</evidence>
<keyword evidence="3" id="KW-0597">Phosphoprotein</keyword>
<evidence type="ECO:0000256" key="7">
    <source>
        <dbReference type="ARBA" id="ARBA00022840"/>
    </source>
</evidence>
<evidence type="ECO:0000256" key="2">
    <source>
        <dbReference type="ARBA" id="ARBA00012438"/>
    </source>
</evidence>
<feature type="transmembrane region" description="Helical" evidence="9">
    <location>
        <begin position="95"/>
        <end position="116"/>
    </location>
</feature>
<evidence type="ECO:0000256" key="9">
    <source>
        <dbReference type="SAM" id="Phobius"/>
    </source>
</evidence>
<gene>
    <name evidence="11" type="ORF">FB471_0146</name>
</gene>
<keyword evidence="9" id="KW-1133">Transmembrane helix</keyword>
<comment type="catalytic activity">
    <reaction evidence="1">
        <text>ATP + protein L-histidine = ADP + protein N-phospho-L-histidine.</text>
        <dbReference type="EC" id="2.7.13.3"/>
    </reaction>
</comment>
<dbReference type="InterPro" id="IPR050482">
    <property type="entry name" value="Sensor_HK_TwoCompSys"/>
</dbReference>
<dbReference type="GO" id="GO:0005524">
    <property type="term" value="F:ATP binding"/>
    <property type="evidence" value="ECO:0007669"/>
    <property type="project" value="UniProtKB-KW"/>
</dbReference>
<keyword evidence="6 11" id="KW-0418">Kinase</keyword>
<dbReference type="AlphaFoldDB" id="A0A542DBR9"/>
<name>A0A542DBR9_AMYCI</name>
<feature type="transmembrane region" description="Helical" evidence="9">
    <location>
        <begin position="12"/>
        <end position="41"/>
    </location>
</feature>
<comment type="caution">
    <text evidence="11">The sequence shown here is derived from an EMBL/GenBank/DDBJ whole genome shotgun (WGS) entry which is preliminary data.</text>
</comment>
<keyword evidence="5" id="KW-0547">Nucleotide-binding</keyword>
<protein>
    <recommendedName>
        <fullName evidence="2">histidine kinase</fullName>
        <ecNumber evidence="2">2.7.13.3</ecNumber>
    </recommendedName>
</protein>
<evidence type="ECO:0000256" key="4">
    <source>
        <dbReference type="ARBA" id="ARBA00022679"/>
    </source>
</evidence>
<keyword evidence="9" id="KW-0472">Membrane</keyword>
<feature type="domain" description="Signal transduction histidine kinase subgroup 3 dimerisation and phosphoacceptor" evidence="10">
    <location>
        <begin position="162"/>
        <end position="227"/>
    </location>
</feature>
<dbReference type="EMBL" id="VFML01000001">
    <property type="protein sequence ID" value="TQJ00520.1"/>
    <property type="molecule type" value="Genomic_DNA"/>
</dbReference>
<dbReference type="GO" id="GO:0016020">
    <property type="term" value="C:membrane"/>
    <property type="evidence" value="ECO:0007669"/>
    <property type="project" value="InterPro"/>
</dbReference>
<evidence type="ECO:0000256" key="6">
    <source>
        <dbReference type="ARBA" id="ARBA00022777"/>
    </source>
</evidence>
<reference evidence="11 12" key="1">
    <citation type="submission" date="2019-06" db="EMBL/GenBank/DDBJ databases">
        <title>Sequencing the genomes of 1000 actinobacteria strains.</title>
        <authorList>
            <person name="Klenk H.-P."/>
        </authorList>
    </citation>
    <scope>NUCLEOTIDE SEQUENCE [LARGE SCALE GENOMIC DNA]</scope>
    <source>
        <strain evidence="11 12">DSM 45679</strain>
    </source>
</reference>
<dbReference type="InterPro" id="IPR036890">
    <property type="entry name" value="HATPase_C_sf"/>
</dbReference>
<evidence type="ECO:0000256" key="3">
    <source>
        <dbReference type="ARBA" id="ARBA00022553"/>
    </source>
</evidence>
<dbReference type="SUPFAM" id="SSF55874">
    <property type="entry name" value="ATPase domain of HSP90 chaperone/DNA topoisomerase II/histidine kinase"/>
    <property type="match status" value="1"/>
</dbReference>
<organism evidence="11 12">
    <name type="scientific">Amycolatopsis cihanbeyliensis</name>
    <dbReference type="NCBI Taxonomy" id="1128664"/>
    <lineage>
        <taxon>Bacteria</taxon>
        <taxon>Bacillati</taxon>
        <taxon>Actinomycetota</taxon>
        <taxon>Actinomycetes</taxon>
        <taxon>Pseudonocardiales</taxon>
        <taxon>Pseudonocardiaceae</taxon>
        <taxon>Amycolatopsis</taxon>
    </lineage>
</organism>
<feature type="transmembrane region" description="Helical" evidence="9">
    <location>
        <begin position="122"/>
        <end position="141"/>
    </location>
</feature>
<accession>A0A542DBR9</accession>
<dbReference type="Gene3D" id="1.20.5.1930">
    <property type="match status" value="1"/>
</dbReference>
<dbReference type="Proteomes" id="UP000320876">
    <property type="component" value="Unassembled WGS sequence"/>
</dbReference>
<dbReference type="GO" id="GO:0000155">
    <property type="term" value="F:phosphorelay sensor kinase activity"/>
    <property type="evidence" value="ECO:0007669"/>
    <property type="project" value="InterPro"/>
</dbReference>
<dbReference type="PANTHER" id="PTHR24421:SF10">
    <property type="entry name" value="NITRATE_NITRITE SENSOR PROTEIN NARQ"/>
    <property type="match status" value="1"/>
</dbReference>
<keyword evidence="12" id="KW-1185">Reference proteome</keyword>
<dbReference type="EC" id="2.7.13.3" evidence="2"/>
<feature type="transmembrane region" description="Helical" evidence="9">
    <location>
        <begin position="48"/>
        <end position="67"/>
    </location>
</feature>
<keyword evidence="4" id="KW-0808">Transferase</keyword>
<evidence type="ECO:0000256" key="8">
    <source>
        <dbReference type="ARBA" id="ARBA00023012"/>
    </source>
</evidence>
<dbReference type="PANTHER" id="PTHR24421">
    <property type="entry name" value="NITRATE/NITRITE SENSOR PROTEIN NARX-RELATED"/>
    <property type="match status" value="1"/>
</dbReference>
<feature type="transmembrane region" description="Helical" evidence="9">
    <location>
        <begin position="73"/>
        <end position="88"/>
    </location>
</feature>
<evidence type="ECO:0000259" key="10">
    <source>
        <dbReference type="Pfam" id="PF07730"/>
    </source>
</evidence>
<dbReference type="Pfam" id="PF07730">
    <property type="entry name" value="HisKA_3"/>
    <property type="match status" value="1"/>
</dbReference>
<keyword evidence="7" id="KW-0067">ATP-binding</keyword>
<evidence type="ECO:0000313" key="11">
    <source>
        <dbReference type="EMBL" id="TQJ00520.1"/>
    </source>
</evidence>
<sequence length="365" mass="38221">MPAWCVDAGVGTVLGGGIVAVGLTASEPPVWVVLAAALAAASSAGRRLLPLPALAGACVAGVLLLPVDRVSELGAVAVGFTGYLVGTARDRVAAAVTALVATATLSFGTLFVQQVLDLPTPGGPELLIAALLTSLALGYAVRSRRELERTLWERARRRTVEERLHIAREVHDVVGHHIAVINVQSGAAAHHLRARPDAAEEALRHVRDAARTVLHELTTVVGVLRENGSEAPAEPQPGLAELDRLVEDLAKAGTRVEWTVAGQPRELSPAVELSAYRIVQESLTNAGKHGRGPVRLRIGYAEDELRIEVHNALRPEGGRWSGQGHGLAGMSERAAALGGNLSAGPRSGDEFVVLARLPAAGREDT</sequence>
<evidence type="ECO:0000256" key="1">
    <source>
        <dbReference type="ARBA" id="ARBA00000085"/>
    </source>
</evidence>
<proteinExistence type="predicted"/>
<keyword evidence="9" id="KW-0812">Transmembrane</keyword>
<dbReference type="Gene3D" id="3.30.565.10">
    <property type="entry name" value="Histidine kinase-like ATPase, C-terminal domain"/>
    <property type="match status" value="1"/>
</dbReference>
<dbReference type="CDD" id="cd16917">
    <property type="entry name" value="HATPase_UhpB-NarQ-NarX-like"/>
    <property type="match status" value="1"/>
</dbReference>